<dbReference type="GO" id="GO:0016757">
    <property type="term" value="F:glycosyltransferase activity"/>
    <property type="evidence" value="ECO:0007669"/>
    <property type="project" value="UniProtKB-KW"/>
</dbReference>
<keyword evidence="3" id="KW-0808">Transferase</keyword>
<keyword evidence="6" id="KW-1133">Transmembrane helix</keyword>
<keyword evidence="4 6" id="KW-0472">Membrane</keyword>
<sequence length="417" mass="48551">MTMMKNNKDEQGIITSSYQKLFNAQICLLNFFGHILVFGCGLLIGITLTLFLNKISFQFQIQQFQNPFFPTPPITPNISNPSNIQNQTKIFIKEENFVITNNISSSNVLEDFLKIPSAMHDMNEKELFWRASLAPMIHKIPFKQTSKVAFMFLTKGPVLLAPLWEKFFKGNEGLFSIYIHPNPSFNETIYDQSSVFHGRRIPSKKVHWGENSMIEAERRLLANALLDFSNTRFVLLSESCIPLFNFSTIYNYLMNSKKTYVEAYDLASSVGRGRYSKKMMPLINISQWRKGSQWFQIDRYLALQVISDKSYFSIYKKHCNPPCYSDEHYLPTLVSIKFWKRNSNRTLTWVDWSKGGPHPAKFVRPHVTIDFLEKLRFGSTCEYNGKTTNVCYLFARKFTRHALGRLLRFAPKLMQFN</sequence>
<name>A0A1S2Z0U7_CICAR</name>
<reference evidence="7" key="1">
    <citation type="journal article" date="2013" name="Nat. Biotechnol.">
        <title>Draft genome sequence of chickpea (Cicer arietinum) provides a resource for trait improvement.</title>
        <authorList>
            <person name="Varshney R.K."/>
            <person name="Song C."/>
            <person name="Saxena R.K."/>
            <person name="Azam S."/>
            <person name="Yu S."/>
            <person name="Sharpe A.G."/>
            <person name="Cannon S."/>
            <person name="Baek J."/>
            <person name="Rosen B.D."/>
            <person name="Tar'an B."/>
            <person name="Millan T."/>
            <person name="Zhang X."/>
            <person name="Ramsay L.D."/>
            <person name="Iwata A."/>
            <person name="Wang Y."/>
            <person name="Nelson W."/>
            <person name="Farmer A.D."/>
            <person name="Gaur P.M."/>
            <person name="Soderlund C."/>
            <person name="Penmetsa R.V."/>
            <person name="Xu C."/>
            <person name="Bharti A.K."/>
            <person name="He W."/>
            <person name="Winter P."/>
            <person name="Zhao S."/>
            <person name="Hane J.K."/>
            <person name="Carrasquilla-Garcia N."/>
            <person name="Condie J.A."/>
            <person name="Upadhyaya H.D."/>
            <person name="Luo M.C."/>
            <person name="Thudi M."/>
            <person name="Gowda C.L."/>
            <person name="Singh N.P."/>
            <person name="Lichtenzveig J."/>
            <person name="Gali K.K."/>
            <person name="Rubio J."/>
            <person name="Nadarajan N."/>
            <person name="Dolezel J."/>
            <person name="Bansal K.C."/>
            <person name="Xu X."/>
            <person name="Edwards D."/>
            <person name="Zhang G."/>
            <person name="Kahl G."/>
            <person name="Gil J."/>
            <person name="Singh K.B."/>
            <person name="Datta S.K."/>
            <person name="Jackson S.A."/>
            <person name="Wang J."/>
            <person name="Cook D.R."/>
        </authorList>
    </citation>
    <scope>NUCLEOTIDE SEQUENCE [LARGE SCALE GENOMIC DNA]</scope>
    <source>
        <strain evidence="7">cv. CDC Frontier</strain>
    </source>
</reference>
<keyword evidence="7" id="KW-1185">Reference proteome</keyword>
<dbReference type="GeneID" id="101496836"/>
<evidence type="ECO:0000256" key="2">
    <source>
        <dbReference type="ARBA" id="ARBA00022676"/>
    </source>
</evidence>
<comment type="subcellular location">
    <subcellularLocation>
        <location evidence="1">Membrane</location>
        <topology evidence="1">Single-pass type II membrane protein</topology>
    </subcellularLocation>
</comment>
<dbReference type="PANTHER" id="PTHR31042:SF131">
    <property type="entry name" value="CORE-2_I-BRANCHING BETA-1,6-N-ACETYLGLUCOSAMINYLTRANSFERASE FAMILY PROTEIN"/>
    <property type="match status" value="1"/>
</dbReference>
<dbReference type="InterPro" id="IPR044174">
    <property type="entry name" value="BC10-like"/>
</dbReference>
<evidence type="ECO:0000313" key="7">
    <source>
        <dbReference type="Proteomes" id="UP000087171"/>
    </source>
</evidence>
<evidence type="ECO:0000256" key="4">
    <source>
        <dbReference type="ARBA" id="ARBA00023136"/>
    </source>
</evidence>
<protein>
    <submittedName>
        <fullName evidence="8">Uncharacterized protein LOC101496836</fullName>
    </submittedName>
</protein>
<reference evidence="8" key="2">
    <citation type="submission" date="2025-08" db="UniProtKB">
        <authorList>
            <consortium name="RefSeq"/>
        </authorList>
    </citation>
    <scope>IDENTIFICATION</scope>
    <source>
        <tissue evidence="8">Etiolated seedlings</tissue>
    </source>
</reference>
<evidence type="ECO:0000256" key="5">
    <source>
        <dbReference type="ARBA" id="ARBA00023180"/>
    </source>
</evidence>
<dbReference type="AlphaFoldDB" id="A0A1S2Z0U7"/>
<keyword evidence="2" id="KW-0328">Glycosyltransferase</keyword>
<dbReference type="PANTHER" id="PTHR31042">
    <property type="entry name" value="CORE-2/I-BRANCHING BETA-1,6-N-ACETYLGLUCOSAMINYLTRANSFERASE FAMILY PROTEIN-RELATED"/>
    <property type="match status" value="1"/>
</dbReference>
<evidence type="ECO:0000313" key="8">
    <source>
        <dbReference type="RefSeq" id="XP_004512994.1"/>
    </source>
</evidence>
<keyword evidence="6" id="KW-0812">Transmembrane</keyword>
<evidence type="ECO:0000256" key="1">
    <source>
        <dbReference type="ARBA" id="ARBA00004606"/>
    </source>
</evidence>
<evidence type="ECO:0000256" key="6">
    <source>
        <dbReference type="SAM" id="Phobius"/>
    </source>
</evidence>
<accession>A0A1S2Z0U7</accession>
<dbReference type="InterPro" id="IPR003406">
    <property type="entry name" value="Glyco_trans_14"/>
</dbReference>
<dbReference type="GO" id="GO:0016020">
    <property type="term" value="C:membrane"/>
    <property type="evidence" value="ECO:0007669"/>
    <property type="project" value="UniProtKB-SubCell"/>
</dbReference>
<proteinExistence type="predicted"/>
<feature type="transmembrane region" description="Helical" evidence="6">
    <location>
        <begin position="21"/>
        <end position="52"/>
    </location>
</feature>
<evidence type="ECO:0000256" key="3">
    <source>
        <dbReference type="ARBA" id="ARBA00022679"/>
    </source>
</evidence>
<dbReference type="Proteomes" id="UP000087171">
    <property type="component" value="Chromosome Ca8"/>
</dbReference>
<organism evidence="7 8">
    <name type="scientific">Cicer arietinum</name>
    <name type="common">Chickpea</name>
    <name type="synonym">Garbanzo</name>
    <dbReference type="NCBI Taxonomy" id="3827"/>
    <lineage>
        <taxon>Eukaryota</taxon>
        <taxon>Viridiplantae</taxon>
        <taxon>Streptophyta</taxon>
        <taxon>Embryophyta</taxon>
        <taxon>Tracheophyta</taxon>
        <taxon>Spermatophyta</taxon>
        <taxon>Magnoliopsida</taxon>
        <taxon>eudicotyledons</taxon>
        <taxon>Gunneridae</taxon>
        <taxon>Pentapetalae</taxon>
        <taxon>rosids</taxon>
        <taxon>fabids</taxon>
        <taxon>Fabales</taxon>
        <taxon>Fabaceae</taxon>
        <taxon>Papilionoideae</taxon>
        <taxon>50 kb inversion clade</taxon>
        <taxon>NPAAA clade</taxon>
        <taxon>Hologalegina</taxon>
        <taxon>IRL clade</taxon>
        <taxon>Cicereae</taxon>
        <taxon>Cicer</taxon>
    </lineage>
</organism>
<keyword evidence="5" id="KW-0325">Glycoprotein</keyword>
<gene>
    <name evidence="8" type="primary">LOC101496836</name>
</gene>
<dbReference type="KEGG" id="cam:101496836"/>
<dbReference type="RefSeq" id="XP_004512994.1">
    <property type="nucleotide sequence ID" value="XM_004512937.3"/>
</dbReference>
<dbReference type="Pfam" id="PF02485">
    <property type="entry name" value="Branch"/>
    <property type="match status" value="1"/>
</dbReference>
<dbReference type="OrthoDB" id="191334at2759"/>
<dbReference type="PaxDb" id="3827-XP_004512994.1"/>